<dbReference type="AlphaFoldDB" id="A0A1L7CH78"/>
<keyword evidence="3" id="KW-1003">Cell membrane</keyword>
<keyword evidence="2 7" id="KW-0813">Transport</keyword>
<feature type="transmembrane region" description="Helical" evidence="7">
    <location>
        <begin position="182"/>
        <end position="209"/>
    </location>
</feature>
<dbReference type="PANTHER" id="PTHR43386">
    <property type="entry name" value="OLIGOPEPTIDE TRANSPORT SYSTEM PERMEASE PROTEIN APPC"/>
    <property type="match status" value="1"/>
</dbReference>
<evidence type="ECO:0000256" key="2">
    <source>
        <dbReference type="ARBA" id="ARBA00022448"/>
    </source>
</evidence>
<dbReference type="InterPro" id="IPR050366">
    <property type="entry name" value="BP-dependent_transpt_permease"/>
</dbReference>
<dbReference type="KEGG" id="caqu:CAQU_09210"/>
<sequence>MPLSGIIGAIIVACVILIALVSFIWTPYDPLHAIAADRLQGSSLHHLLGTDRYGRDVASQLMVGARISLFVGLVSVGIGMGIGTPLGVIAAMRRGWAEQIVMRISDVLLAFPALLMAIVTGAVFGASTWSAMVAIGVATIPGFARVARAGTLQLLNRDFVAAARVAKVTGFSLAWRHILPNIVGLVIVQASVSFALAILAEAALSFLGLGTPPPDPSWGRMLQSAQSSLGSHPTLALWPGLTIALTVLGFNLLGDGLRDFFDPKNKERS</sequence>
<feature type="transmembrane region" description="Helical" evidence="7">
    <location>
        <begin position="235"/>
        <end position="254"/>
    </location>
</feature>
<evidence type="ECO:0000313" key="9">
    <source>
        <dbReference type="EMBL" id="APT85220.1"/>
    </source>
</evidence>
<accession>A0A1L7CH78</accession>
<dbReference type="PROSITE" id="PS50928">
    <property type="entry name" value="ABC_TM1"/>
    <property type="match status" value="1"/>
</dbReference>
<dbReference type="PANTHER" id="PTHR43386:SF25">
    <property type="entry name" value="PEPTIDE ABC TRANSPORTER PERMEASE PROTEIN"/>
    <property type="match status" value="1"/>
</dbReference>
<keyword evidence="6 7" id="KW-0472">Membrane</keyword>
<evidence type="ECO:0000256" key="6">
    <source>
        <dbReference type="ARBA" id="ARBA00023136"/>
    </source>
</evidence>
<dbReference type="SUPFAM" id="SSF161098">
    <property type="entry name" value="MetI-like"/>
    <property type="match status" value="1"/>
</dbReference>
<dbReference type="InterPro" id="IPR000515">
    <property type="entry name" value="MetI-like"/>
</dbReference>
<dbReference type="GO" id="GO:0055085">
    <property type="term" value="P:transmembrane transport"/>
    <property type="evidence" value="ECO:0007669"/>
    <property type="project" value="InterPro"/>
</dbReference>
<dbReference type="InterPro" id="IPR035906">
    <property type="entry name" value="MetI-like_sf"/>
</dbReference>
<dbReference type="GO" id="GO:0005886">
    <property type="term" value="C:plasma membrane"/>
    <property type="evidence" value="ECO:0007669"/>
    <property type="project" value="UniProtKB-SubCell"/>
</dbReference>
<feature type="transmembrane region" description="Helical" evidence="7">
    <location>
        <begin position="129"/>
        <end position="147"/>
    </location>
</feature>
<evidence type="ECO:0000313" key="10">
    <source>
        <dbReference type="Proteomes" id="UP000185478"/>
    </source>
</evidence>
<keyword evidence="10" id="KW-1185">Reference proteome</keyword>
<comment type="similarity">
    <text evidence="7">Belongs to the binding-protein-dependent transport system permease family.</text>
</comment>
<keyword evidence="4 7" id="KW-0812">Transmembrane</keyword>
<dbReference type="CDD" id="cd06261">
    <property type="entry name" value="TM_PBP2"/>
    <property type="match status" value="1"/>
</dbReference>
<comment type="subcellular location">
    <subcellularLocation>
        <location evidence="1 7">Cell membrane</location>
        <topology evidence="1 7">Multi-pass membrane protein</topology>
    </subcellularLocation>
</comment>
<name>A0A1L7CH78_9CORY</name>
<proteinExistence type="inferred from homology"/>
<evidence type="ECO:0000256" key="5">
    <source>
        <dbReference type="ARBA" id="ARBA00022989"/>
    </source>
</evidence>
<evidence type="ECO:0000259" key="8">
    <source>
        <dbReference type="PROSITE" id="PS50928"/>
    </source>
</evidence>
<reference evidence="9 10" key="1">
    <citation type="submission" date="2014-08" db="EMBL/GenBank/DDBJ databases">
        <title>Complete genome sequence of Corynebacterium aquilae S-613T(T) (=DSM 44791(T)), isolated from the choana of a healthy golden eagle.</title>
        <authorList>
            <person name="Ruckert C."/>
            <person name="Albersmeier A."/>
            <person name="Winkler A."/>
            <person name="Kalinowski J."/>
        </authorList>
    </citation>
    <scope>NUCLEOTIDE SEQUENCE [LARGE SCALE GENOMIC DNA]</scope>
    <source>
        <strain evidence="9 10">S-613</strain>
    </source>
</reference>
<keyword evidence="5 7" id="KW-1133">Transmembrane helix</keyword>
<organism evidence="9 10">
    <name type="scientific">Corynebacterium aquilae DSM 44791</name>
    <dbReference type="NCBI Taxonomy" id="1431546"/>
    <lineage>
        <taxon>Bacteria</taxon>
        <taxon>Bacillati</taxon>
        <taxon>Actinomycetota</taxon>
        <taxon>Actinomycetes</taxon>
        <taxon>Mycobacteriales</taxon>
        <taxon>Corynebacteriaceae</taxon>
        <taxon>Corynebacterium</taxon>
    </lineage>
</organism>
<dbReference type="RefSeq" id="WP_075728636.1">
    <property type="nucleotide sequence ID" value="NZ_CP009245.1"/>
</dbReference>
<protein>
    <submittedName>
        <fullName evidence="9">Peptide ABC transporter permease</fullName>
    </submittedName>
</protein>
<feature type="transmembrane region" description="Helical" evidence="7">
    <location>
        <begin position="67"/>
        <end position="92"/>
    </location>
</feature>
<dbReference type="STRING" id="1431546.CAQU_09210"/>
<evidence type="ECO:0000256" key="3">
    <source>
        <dbReference type="ARBA" id="ARBA00022475"/>
    </source>
</evidence>
<evidence type="ECO:0000256" key="1">
    <source>
        <dbReference type="ARBA" id="ARBA00004651"/>
    </source>
</evidence>
<gene>
    <name evidence="9" type="ORF">CAQU_09210</name>
</gene>
<feature type="domain" description="ABC transmembrane type-1" evidence="8">
    <location>
        <begin position="65"/>
        <end position="254"/>
    </location>
</feature>
<feature type="transmembrane region" description="Helical" evidence="7">
    <location>
        <begin position="7"/>
        <end position="25"/>
    </location>
</feature>
<dbReference type="Gene3D" id="1.10.3720.10">
    <property type="entry name" value="MetI-like"/>
    <property type="match status" value="1"/>
</dbReference>
<dbReference type="EMBL" id="CP009245">
    <property type="protein sequence ID" value="APT85220.1"/>
    <property type="molecule type" value="Genomic_DNA"/>
</dbReference>
<dbReference type="Pfam" id="PF00528">
    <property type="entry name" value="BPD_transp_1"/>
    <property type="match status" value="1"/>
</dbReference>
<evidence type="ECO:0000256" key="4">
    <source>
        <dbReference type="ARBA" id="ARBA00022692"/>
    </source>
</evidence>
<evidence type="ECO:0000256" key="7">
    <source>
        <dbReference type="RuleBase" id="RU363032"/>
    </source>
</evidence>
<dbReference type="Proteomes" id="UP000185478">
    <property type="component" value="Chromosome"/>
</dbReference>
<feature type="transmembrane region" description="Helical" evidence="7">
    <location>
        <begin position="104"/>
        <end position="123"/>
    </location>
</feature>